<dbReference type="AlphaFoldDB" id="A0A550C0Y0"/>
<evidence type="ECO:0000313" key="1">
    <source>
        <dbReference type="EMBL" id="TRM58461.1"/>
    </source>
</evidence>
<name>A0A550C0Y0_9AGAR</name>
<dbReference type="EMBL" id="VDMD01000035">
    <property type="protein sequence ID" value="TRM58461.1"/>
    <property type="molecule type" value="Genomic_DNA"/>
</dbReference>
<sequence length="308" mass="34849">RGRVEAALAPALRDYKGDWQGVQLPWARLQRLSLAHDRIVADNTFLELLRRSPCLEFFSAFIKQPDCEHEGSTYRAPNPPPAVPFQSEAVVCTKLRELCLGISEDQGERFYRGLFPALLSRLVFPQLSVLTLHGPGWVPGLLQGVTLLTRTVAAGRTLDTLEMLAMNVDHTIICDALKLFPRLRKFSYWALWKDGSKPLTPPWSLMSMLMGSSGPYWEPPDIVPDLECLQVLIEEGDGSDYEHTFLTLLHLVRRRTEQSTESLKEVIVHLSDCEPIAALDHIRPTMEKLLDIFEVHVLEVDDGSELPW</sequence>
<protein>
    <submittedName>
        <fullName evidence="1">Uncharacterized protein</fullName>
    </submittedName>
</protein>
<organism evidence="1 2">
    <name type="scientific">Schizophyllum amplum</name>
    <dbReference type="NCBI Taxonomy" id="97359"/>
    <lineage>
        <taxon>Eukaryota</taxon>
        <taxon>Fungi</taxon>
        <taxon>Dikarya</taxon>
        <taxon>Basidiomycota</taxon>
        <taxon>Agaricomycotina</taxon>
        <taxon>Agaricomycetes</taxon>
        <taxon>Agaricomycetidae</taxon>
        <taxon>Agaricales</taxon>
        <taxon>Schizophyllaceae</taxon>
        <taxon>Schizophyllum</taxon>
    </lineage>
</organism>
<keyword evidence="2" id="KW-1185">Reference proteome</keyword>
<feature type="non-terminal residue" evidence="1">
    <location>
        <position position="1"/>
    </location>
</feature>
<accession>A0A550C0Y0</accession>
<comment type="caution">
    <text evidence="1">The sequence shown here is derived from an EMBL/GenBank/DDBJ whole genome shotgun (WGS) entry which is preliminary data.</text>
</comment>
<reference evidence="1 2" key="1">
    <citation type="journal article" date="2019" name="New Phytol.">
        <title>Comparative genomics reveals unique wood-decay strategies and fruiting body development in the Schizophyllaceae.</title>
        <authorList>
            <person name="Almasi E."/>
            <person name="Sahu N."/>
            <person name="Krizsan K."/>
            <person name="Balint B."/>
            <person name="Kovacs G.M."/>
            <person name="Kiss B."/>
            <person name="Cseklye J."/>
            <person name="Drula E."/>
            <person name="Henrissat B."/>
            <person name="Nagy I."/>
            <person name="Chovatia M."/>
            <person name="Adam C."/>
            <person name="LaButti K."/>
            <person name="Lipzen A."/>
            <person name="Riley R."/>
            <person name="Grigoriev I.V."/>
            <person name="Nagy L.G."/>
        </authorList>
    </citation>
    <scope>NUCLEOTIDE SEQUENCE [LARGE SCALE GENOMIC DNA]</scope>
    <source>
        <strain evidence="1 2">NL-1724</strain>
    </source>
</reference>
<evidence type="ECO:0000313" key="2">
    <source>
        <dbReference type="Proteomes" id="UP000320762"/>
    </source>
</evidence>
<gene>
    <name evidence="1" type="ORF">BD626DRAFT_511136</name>
</gene>
<proteinExistence type="predicted"/>
<dbReference type="Proteomes" id="UP000320762">
    <property type="component" value="Unassembled WGS sequence"/>
</dbReference>